<dbReference type="InterPro" id="IPR011032">
    <property type="entry name" value="GroES-like_sf"/>
</dbReference>
<dbReference type="Pfam" id="PF00107">
    <property type="entry name" value="ADH_zinc_N"/>
    <property type="match status" value="1"/>
</dbReference>
<dbReference type="Gene3D" id="3.40.50.720">
    <property type="entry name" value="NAD(P)-binding Rossmann-like Domain"/>
    <property type="match status" value="1"/>
</dbReference>
<dbReference type="InterPro" id="IPR013149">
    <property type="entry name" value="ADH-like_C"/>
</dbReference>
<feature type="domain" description="Enoyl reductase (ER)" evidence="1">
    <location>
        <begin position="73"/>
        <end position="354"/>
    </location>
</feature>
<gene>
    <name evidence="2" type="ORF">BP01DRAFT_422314</name>
</gene>
<dbReference type="PANTHER" id="PTHR45033">
    <property type="match status" value="1"/>
</dbReference>
<dbReference type="CDD" id="cd08276">
    <property type="entry name" value="MDR7"/>
    <property type="match status" value="1"/>
</dbReference>
<dbReference type="InterPro" id="IPR020843">
    <property type="entry name" value="ER"/>
</dbReference>
<dbReference type="GO" id="GO:0016491">
    <property type="term" value="F:oxidoreductase activity"/>
    <property type="evidence" value="ECO:0007669"/>
    <property type="project" value="InterPro"/>
</dbReference>
<dbReference type="InterPro" id="IPR052711">
    <property type="entry name" value="Zinc_ADH-like"/>
</dbReference>
<dbReference type="STRING" id="1450539.A0A318ZKL4"/>
<dbReference type="InterPro" id="IPR036291">
    <property type="entry name" value="NAD(P)-bd_dom_sf"/>
</dbReference>
<evidence type="ECO:0000313" key="3">
    <source>
        <dbReference type="Proteomes" id="UP000248349"/>
    </source>
</evidence>
<evidence type="ECO:0000259" key="1">
    <source>
        <dbReference type="SMART" id="SM00829"/>
    </source>
</evidence>
<dbReference type="SMART" id="SM00829">
    <property type="entry name" value="PKS_ER"/>
    <property type="match status" value="1"/>
</dbReference>
<dbReference type="PANTHER" id="PTHR45033:SF2">
    <property type="entry name" value="ZINC-TYPE ALCOHOL DEHYDROGENASE-LIKE PROTEIN C1773.06C"/>
    <property type="match status" value="1"/>
</dbReference>
<dbReference type="SUPFAM" id="SSF50129">
    <property type="entry name" value="GroES-like"/>
    <property type="match status" value="1"/>
</dbReference>
<dbReference type="RefSeq" id="XP_025432916.1">
    <property type="nucleotide sequence ID" value="XM_025579563.1"/>
</dbReference>
<organism evidence="2 3">
    <name type="scientific">Aspergillus saccharolyticus JOP 1030-1</name>
    <dbReference type="NCBI Taxonomy" id="1450539"/>
    <lineage>
        <taxon>Eukaryota</taxon>
        <taxon>Fungi</taxon>
        <taxon>Dikarya</taxon>
        <taxon>Ascomycota</taxon>
        <taxon>Pezizomycotina</taxon>
        <taxon>Eurotiomycetes</taxon>
        <taxon>Eurotiomycetidae</taxon>
        <taxon>Eurotiales</taxon>
        <taxon>Aspergillaceae</taxon>
        <taxon>Aspergillus</taxon>
        <taxon>Aspergillus subgen. Circumdati</taxon>
    </lineage>
</organism>
<dbReference type="SUPFAM" id="SSF51735">
    <property type="entry name" value="NAD(P)-binding Rossmann-fold domains"/>
    <property type="match status" value="1"/>
</dbReference>
<dbReference type="Gene3D" id="3.90.180.10">
    <property type="entry name" value="Medium-chain alcohol dehydrogenases, catalytic domain"/>
    <property type="match status" value="2"/>
</dbReference>
<dbReference type="GeneID" id="37080792"/>
<proteinExistence type="predicted"/>
<protein>
    <submittedName>
        <fullName evidence="2">NAD(P)-binding protein</fullName>
    </submittedName>
</protein>
<dbReference type="OrthoDB" id="3509362at2759"/>
<dbReference type="AlphaFoldDB" id="A0A318ZKL4"/>
<evidence type="ECO:0000313" key="2">
    <source>
        <dbReference type="EMBL" id="PYH46934.1"/>
    </source>
</evidence>
<accession>A0A318ZKL4</accession>
<sequence length="360" mass="39146">MICIPFTKCVPTTVRQLFHVYRINYGSIQQRIRYILFHSNTLKYFTSPPIPTHNLKKPSMSQAVLRLDGERISVRNLKAFQRPIQELSKHEVLIRVHSVSLNFRNIAVATSQYSFPVTDRVIRCSDAAGLDKHPSCLGSQGAQGLAPELLGVIDPGLHGGDGMECAIWQCASPAGPDCFVPGTEGVPITGVILAKAAGATTINTSSSDEKLEMVKSKFGADYVFNYKKYPEWSQEVLRLTNGKGVDYVLENGGSGTITKSLNSVKMDGNVSVIGFLSQAKQSEMPDVASLALAKGAVVHGITVGLTQLLEEVARFVAKKGLPLPVELEFQFTQEEVVGTYEYMASGSHIGKVCIKLVDKA</sequence>
<dbReference type="EMBL" id="KZ821226">
    <property type="protein sequence ID" value="PYH46934.1"/>
    <property type="molecule type" value="Genomic_DNA"/>
</dbReference>
<keyword evidence="3" id="KW-1185">Reference proteome</keyword>
<reference evidence="2 3" key="1">
    <citation type="submission" date="2016-12" db="EMBL/GenBank/DDBJ databases">
        <title>The genomes of Aspergillus section Nigri reveals drivers in fungal speciation.</title>
        <authorList>
            <consortium name="DOE Joint Genome Institute"/>
            <person name="Vesth T.C."/>
            <person name="Nybo J."/>
            <person name="Theobald S."/>
            <person name="Brandl J."/>
            <person name="Frisvad J.C."/>
            <person name="Nielsen K.F."/>
            <person name="Lyhne E.K."/>
            <person name="Kogle M.E."/>
            <person name="Kuo A."/>
            <person name="Riley R."/>
            <person name="Clum A."/>
            <person name="Nolan M."/>
            <person name="Lipzen A."/>
            <person name="Salamov A."/>
            <person name="Henrissat B."/>
            <person name="Wiebenga A."/>
            <person name="De Vries R.P."/>
            <person name="Grigoriev I.V."/>
            <person name="Mortensen U.H."/>
            <person name="Andersen M.R."/>
            <person name="Baker S.E."/>
        </authorList>
    </citation>
    <scope>NUCLEOTIDE SEQUENCE [LARGE SCALE GENOMIC DNA]</scope>
    <source>
        <strain evidence="2 3">JOP 1030-1</strain>
    </source>
</reference>
<dbReference type="Proteomes" id="UP000248349">
    <property type="component" value="Unassembled WGS sequence"/>
</dbReference>
<name>A0A318ZKL4_9EURO</name>